<dbReference type="EMBL" id="JAUCMV010000003">
    <property type="protein sequence ID" value="KAK0411731.1"/>
    <property type="molecule type" value="Genomic_DNA"/>
</dbReference>
<evidence type="ECO:0000256" key="5">
    <source>
        <dbReference type="ARBA" id="ARBA00022840"/>
    </source>
</evidence>
<sequence length="1314" mass="143888">MTSSSEGEILQASQIIRDRWKIKQKVGGGGFGEIYEALDIQNHNERVAIKVESSKATKQVLKMEVAVLRRLQGKVHACKFYGCGRNDKFNYLVMSLQGKNLADLRRESPKQCFSVSTAIRLGFQILGAIREIHSIGFLHRDIKPSNFAMGRTSSNMRNVFMLDFGLARQYLNAKGEIRSPRTAAGFRGTVRYASVTAHKNKEMGRQDDLWSLFYMLVEFLQGSLPWRKIKDKDEVGRMKDEADIGKLLEGCPQELNEFAMHLQTLGYPDLPDYDMLERLLATVLSRMQIKMDDPYDWELGYENLTGRTKGATANGNASTRLRSHTTAMKDRGPAEEKNRALDTQAPITMGEDDDEQTGNCMRFAPVHHDDKHEKPKYKRQEFMRPKYGAVSFDVIDAVNARINAVSSKNELFENMQIETSVHNKDDRNSVEANFEVPSNVVKYTVVGAKNGSLSPQPAARMKNLAQQQSVEKTPKSNRSLTGSTKYTGKQPKSADTNALMDDEIASGTAGKLAPTIVSKWHSSFDESADDDGLAAAGDLPVEKQTVGKRSPLANDNRRGPLRALGTSSSSRQQQALAPSRFPIDSNNSSSPPSAEPRRTTMTTSRSGIPSTTQPSSNVASPSSGVFGSSSRPSATNTTTSSSIMSHFKNLVNTFNNLGTAAGNVRRRSLSRGVSLDDTRTNFSARSPNGNQLNSTGVSTPVSSATTPSSGGGSLGVRKISHPALTSSKVVTSTVANSPTSDEERELRRQRRLRRRSEVTLPQKDSNSTENIQNAVHKTIVINSPTLVDSKVFTVADDGKKAPVGSYERRMGNALDQQLEVSVSPLQPVGASGEDWSVLRFRISCCTPAARAVLMRLVVVKKESCRSPRMVAWKGSPFLAVALLAAALPSALPEARSARGFARVFAVRSEDSPTQQRPENDVPLSSQRSLLSSLWIPFKLPWNREARLPSPPKTDPIDTILNGSNDTQACHITVFTARTGLFQFVTVENGGEAFRIVDSDEGEQQQNVTNGGFPSSSSSNYTIPEEESTEEAEEVEVPDMTTTSTTTTTTKEPYRPHKRPVIKSAGSTVVRNCRTSVKELEERMRRMGKFNPIFMASSAEEAGLNFRSLLSTNRFGEGAPQGTGSQSILFSHDAAEEEECDALCREFRDAAARALKESAAGPSPSLTDLPRTSPQMDSPPVLADGIPQSPPFASQCTFRGNVKINSTCTFRGSSSDGDENLVDLCDKCVVIQVMGEGCFPTLFNTISCIGDRTCLFDTEDYHYGGCTESVMQLPVFRNVPTADGCDNWIQESIAVPIGCSCSLLRDRYSPLRAEK</sequence>
<dbReference type="Proteomes" id="UP001175271">
    <property type="component" value="Unassembled WGS sequence"/>
</dbReference>
<feature type="region of interest" description="Disordered" evidence="8">
    <location>
        <begin position="452"/>
        <end position="497"/>
    </location>
</feature>
<feature type="compositionally biased region" description="Polar residues" evidence="8">
    <location>
        <begin position="680"/>
        <end position="693"/>
    </location>
</feature>
<dbReference type="CDD" id="cd14017">
    <property type="entry name" value="STKc_TTBK"/>
    <property type="match status" value="1"/>
</dbReference>
<organism evidence="10 11">
    <name type="scientific">Steinernema hermaphroditum</name>
    <dbReference type="NCBI Taxonomy" id="289476"/>
    <lineage>
        <taxon>Eukaryota</taxon>
        <taxon>Metazoa</taxon>
        <taxon>Ecdysozoa</taxon>
        <taxon>Nematoda</taxon>
        <taxon>Chromadorea</taxon>
        <taxon>Rhabditida</taxon>
        <taxon>Tylenchina</taxon>
        <taxon>Panagrolaimomorpha</taxon>
        <taxon>Strongyloidoidea</taxon>
        <taxon>Steinernematidae</taxon>
        <taxon>Steinernema</taxon>
    </lineage>
</organism>
<name>A0AA39HUT3_9BILA</name>
<feature type="compositionally biased region" description="Polar residues" evidence="8">
    <location>
        <begin position="599"/>
        <end position="617"/>
    </location>
</feature>
<dbReference type="GO" id="GO:0004674">
    <property type="term" value="F:protein serine/threonine kinase activity"/>
    <property type="evidence" value="ECO:0007669"/>
    <property type="project" value="UniProtKB-KW"/>
</dbReference>
<evidence type="ECO:0000256" key="1">
    <source>
        <dbReference type="ARBA" id="ARBA00022527"/>
    </source>
</evidence>
<dbReference type="InterPro" id="IPR000719">
    <property type="entry name" value="Prot_kinase_dom"/>
</dbReference>
<dbReference type="SUPFAM" id="SSF56112">
    <property type="entry name" value="Protein kinase-like (PK-like)"/>
    <property type="match status" value="1"/>
</dbReference>
<protein>
    <recommendedName>
        <fullName evidence="9">Protein kinase domain-containing protein</fullName>
    </recommendedName>
</protein>
<gene>
    <name evidence="10" type="ORF">QR680_005812</name>
</gene>
<dbReference type="InterPro" id="IPR017441">
    <property type="entry name" value="Protein_kinase_ATP_BS"/>
</dbReference>
<keyword evidence="2" id="KW-0808">Transferase</keyword>
<reference evidence="10" key="1">
    <citation type="submission" date="2023-06" db="EMBL/GenBank/DDBJ databases">
        <title>Genomic analysis of the entomopathogenic nematode Steinernema hermaphroditum.</title>
        <authorList>
            <person name="Schwarz E.M."/>
            <person name="Heppert J.K."/>
            <person name="Baniya A."/>
            <person name="Schwartz H.T."/>
            <person name="Tan C.-H."/>
            <person name="Antoshechkin I."/>
            <person name="Sternberg P.W."/>
            <person name="Goodrich-Blair H."/>
            <person name="Dillman A.R."/>
        </authorList>
    </citation>
    <scope>NUCLEOTIDE SEQUENCE</scope>
    <source>
        <strain evidence="10">PS9179</strain>
        <tissue evidence="10">Whole animal</tissue>
    </source>
</reference>
<dbReference type="PROSITE" id="PS00107">
    <property type="entry name" value="PROTEIN_KINASE_ATP"/>
    <property type="match status" value="1"/>
</dbReference>
<evidence type="ECO:0000256" key="2">
    <source>
        <dbReference type="ARBA" id="ARBA00022679"/>
    </source>
</evidence>
<dbReference type="SUPFAM" id="SSF57501">
    <property type="entry name" value="Cystine-knot cytokines"/>
    <property type="match status" value="1"/>
</dbReference>
<dbReference type="PANTHER" id="PTHR11909">
    <property type="entry name" value="CASEIN KINASE-RELATED"/>
    <property type="match status" value="1"/>
</dbReference>
<feature type="domain" description="Protein kinase" evidence="9">
    <location>
        <begin position="20"/>
        <end position="284"/>
    </location>
</feature>
<keyword evidence="3 7" id="KW-0547">Nucleotide-binding</keyword>
<feature type="compositionally biased region" description="Low complexity" evidence="8">
    <location>
        <begin position="618"/>
        <end position="634"/>
    </location>
</feature>
<feature type="region of interest" description="Disordered" evidence="8">
    <location>
        <begin position="1154"/>
        <end position="1183"/>
    </location>
</feature>
<feature type="compositionally biased region" description="Polar residues" evidence="8">
    <location>
        <begin position="723"/>
        <end position="739"/>
    </location>
</feature>
<dbReference type="InterPro" id="IPR050235">
    <property type="entry name" value="CK1_Ser-Thr_kinase"/>
</dbReference>
<feature type="compositionally biased region" description="Low complexity" evidence="8">
    <location>
        <begin position="1040"/>
        <end position="1049"/>
    </location>
</feature>
<feature type="compositionally biased region" description="Polar residues" evidence="8">
    <location>
        <begin position="464"/>
        <end position="487"/>
    </location>
</feature>
<feature type="binding site" evidence="7">
    <location>
        <position position="50"/>
    </location>
    <ligand>
        <name>ATP</name>
        <dbReference type="ChEBI" id="CHEBI:30616"/>
    </ligand>
</feature>
<evidence type="ECO:0000256" key="7">
    <source>
        <dbReference type="PROSITE-ProRule" id="PRU10141"/>
    </source>
</evidence>
<evidence type="ECO:0000256" key="3">
    <source>
        <dbReference type="ARBA" id="ARBA00022741"/>
    </source>
</evidence>
<keyword evidence="5 7" id="KW-0067">ATP-binding</keyword>
<evidence type="ECO:0000256" key="6">
    <source>
        <dbReference type="ARBA" id="ARBA00061588"/>
    </source>
</evidence>
<feature type="region of interest" description="Disordered" evidence="8">
    <location>
        <begin position="671"/>
        <end position="768"/>
    </location>
</feature>
<feature type="compositionally biased region" description="Polar residues" evidence="8">
    <location>
        <begin position="565"/>
        <end position="576"/>
    </location>
</feature>
<dbReference type="Pfam" id="PF00069">
    <property type="entry name" value="Pkinase"/>
    <property type="match status" value="1"/>
</dbReference>
<dbReference type="PROSITE" id="PS50011">
    <property type="entry name" value="PROTEIN_KINASE_DOM"/>
    <property type="match status" value="1"/>
</dbReference>
<dbReference type="FunFam" id="1.10.510.10:FF:000481">
    <property type="entry name" value="Asator, isoform D"/>
    <property type="match status" value="1"/>
</dbReference>
<dbReference type="InterPro" id="IPR011009">
    <property type="entry name" value="Kinase-like_dom_sf"/>
</dbReference>
<comment type="caution">
    <text evidence="10">The sequence shown here is derived from an EMBL/GenBank/DDBJ whole genome shotgun (WGS) entry which is preliminary data.</text>
</comment>
<keyword evidence="4" id="KW-0418">Kinase</keyword>
<dbReference type="GO" id="GO:0005524">
    <property type="term" value="F:ATP binding"/>
    <property type="evidence" value="ECO:0007669"/>
    <property type="project" value="UniProtKB-UniRule"/>
</dbReference>
<feature type="compositionally biased region" description="Low complexity" evidence="8">
    <location>
        <begin position="694"/>
        <end position="708"/>
    </location>
</feature>
<comment type="similarity">
    <text evidence="6">Belongs to the protein kinase superfamily. CK1 Ser/Thr protein kinase family.</text>
</comment>
<dbReference type="Gene3D" id="1.10.510.10">
    <property type="entry name" value="Transferase(Phosphotransferase) domain 1"/>
    <property type="match status" value="1"/>
</dbReference>
<evidence type="ECO:0000313" key="11">
    <source>
        <dbReference type="Proteomes" id="UP001175271"/>
    </source>
</evidence>
<keyword evidence="11" id="KW-1185">Reference proteome</keyword>
<feature type="compositionally biased region" description="Polar residues" evidence="8">
    <location>
        <begin position="1163"/>
        <end position="1175"/>
    </location>
</feature>
<evidence type="ECO:0000259" key="9">
    <source>
        <dbReference type="PROSITE" id="PS50011"/>
    </source>
</evidence>
<dbReference type="SMART" id="SM00220">
    <property type="entry name" value="S_TKc"/>
    <property type="match status" value="1"/>
</dbReference>
<keyword evidence="1" id="KW-0723">Serine/threonine-protein kinase</keyword>
<evidence type="ECO:0000313" key="10">
    <source>
        <dbReference type="EMBL" id="KAK0411731.1"/>
    </source>
</evidence>
<dbReference type="FunFam" id="3.30.200.20:FF:000358">
    <property type="entry name" value="Tau tubulin kinase 2b"/>
    <property type="match status" value="1"/>
</dbReference>
<feature type="compositionally biased region" description="Acidic residues" evidence="8">
    <location>
        <begin position="1023"/>
        <end position="1036"/>
    </location>
</feature>
<feature type="compositionally biased region" description="Polar residues" evidence="8">
    <location>
        <begin position="1003"/>
        <end position="1021"/>
    </location>
</feature>
<dbReference type="InterPro" id="IPR047916">
    <property type="entry name" value="TTBK_Asator-like_STKc"/>
</dbReference>
<evidence type="ECO:0000256" key="4">
    <source>
        <dbReference type="ARBA" id="ARBA00022777"/>
    </source>
</evidence>
<feature type="region of interest" description="Disordered" evidence="8">
    <location>
        <begin position="539"/>
        <end position="640"/>
    </location>
</feature>
<accession>A0AA39HUT3</accession>
<evidence type="ECO:0000256" key="8">
    <source>
        <dbReference type="SAM" id="MobiDB-lite"/>
    </source>
</evidence>
<dbReference type="GO" id="GO:0015630">
    <property type="term" value="C:microtubule cytoskeleton"/>
    <property type="evidence" value="ECO:0007669"/>
    <property type="project" value="UniProtKB-ARBA"/>
</dbReference>
<feature type="region of interest" description="Disordered" evidence="8">
    <location>
        <begin position="999"/>
        <end position="1058"/>
    </location>
</feature>
<proteinExistence type="inferred from homology"/>
<dbReference type="InterPro" id="IPR029034">
    <property type="entry name" value="Cystine-knot_cytokine"/>
</dbReference>